<evidence type="ECO:0000313" key="5">
    <source>
        <dbReference type="EMBL" id="QRE02508.1"/>
    </source>
</evidence>
<dbReference type="GO" id="GO:0005198">
    <property type="term" value="F:structural molecule activity"/>
    <property type="evidence" value="ECO:0007669"/>
    <property type="project" value="InterPro"/>
</dbReference>
<accession>A0A889IY82</accession>
<dbReference type="HAMAP" id="MF_04016">
    <property type="entry name" value="HSV_MCP"/>
    <property type="match status" value="1"/>
</dbReference>
<protein>
    <submittedName>
        <fullName evidence="5">Major capsid protein</fullName>
    </submittedName>
</protein>
<evidence type="ECO:0000256" key="3">
    <source>
        <dbReference type="ARBA" id="ARBA00022680"/>
    </source>
</evidence>
<dbReference type="InterPro" id="IPR000912">
    <property type="entry name" value="Herpes_MCP"/>
</dbReference>
<name>A0A889IY82_9GAMA</name>
<keyword evidence="3" id="KW-1147">T=16 icosahedral capsid protein</keyword>
<sequence length="1419" mass="157865">MRAAPQYIADTAGRHITLSSEDAMDRPSNNGIENRPYPYFHTEANLLQRVKESAAEGLFKSFEYFVGKDVRENCVRFEALLGVYTNTIQFVKFIETALAVSCLNTEFKDLHRMIDGKIQFRISLPTIAYSDGRRPNKQRQYIVMKSCSRHHINAEIELAMLDLEILNTVPDTALDLTEYVGAVKTLTAALQFGVDAMERGLIDTVLRVKLRHSPPLFILQTLANPTYTERGIKRAVKADLVTMFKNYLVQHTFFLDRAERGAGSDAAVGGRVGVAASTHYAVSMLSDLVSAVSQETVFRGVTTYTTPDGKPIAGVIITTDGVLRHLLNLVERTSDTVLGPAAYASYVVRGENVVTALSYGRAMRSFEQFMSRIVDNPTATRTVENDLDGLSDGHGDLPNTTVSATVLRIGDKLIAVESLQRMYTETQLPYPLNRRMQCSYFFPVGLHMGAPRYSTSVTVHGIESPRVQPVEAWVVNKNNITLCFGYQNALKTLCHPRIHNPTNCLHALHSANPDICEPRHYGLRSRVSNTMNLFIIVDDYYRGKNHVDVTDAARKAAMAIEDLLHPSNHRLLRLELHPCFDFYAERRPGQHPGFFASHRIISGNIPGPLAPPSFHDCRGVQLDAAASLTHVCDRTTLELIQDTAFDPAYPPLCYIVEAMVHGQEDKFLMNSPLVALLITEYWNNFNRLAFINSYPMLLYICRHLGNGTIPREAYGHYRKIYGELVTIERALRRLVGVDAVRGVDLGGFVNALLDDALLPPFAYTDIFTPLLRRMADRRPEVRIGPERYTEPASVDEFVRVRGCMEDIVNDALDIYRERINEDADRRFKLDVGVHGAGEEDANVVLSKIFYFVVLPVCTNGHVCGMGADFQNLALALAYNGPVFSDTFDGGDRMLQHLEAGTLRDIILASEVNPTVDMVRTLCTSFLTSPTITQAVRVAVMRDDTQRLGAQGETAFAEQTVLVNGFATFAIAERVRGAMETLFHVIPFHQFYCDPRVAATLSQRVAEYIARYPAQRAAEAFNVPAELMAESSEWHRPPMLRYVASCQPDTSSISAILAMHIKLSPIAFACQARTRIHPGIALTVVRTDEVLTENIMYSSRASTSVFIGQSSVSRREVRADAVGFEITHELATLETGLGYSSVIMPARAAAITTDMGVRCQDLFTVFPSEVYPNRELHEYVRQQAGVERGPALTRDPRTYIAGVADIPVGPPGLVHGQLATCEVVLTPVSADVAYFQTSNSPRGRASCVVSCDTYSPEQAEKLLYDHSFPDVAYEFRTTVNPWASQVGSLGDVLYSATYRQVAAPGMYSPCRHFFNKEDMLRNNRGLYTLVTEYAQRLAGNAATSATDMQFIVINGTDVFLDQPCLLLQEAFPALSASHRAMIDEYMSSKTTHAPVHMGHYFVEEVAPLRRLFKIGNKTVY</sequence>
<evidence type="ECO:0000256" key="2">
    <source>
        <dbReference type="ARBA" id="ARBA00022562"/>
    </source>
</evidence>
<proteinExistence type="inferred from homology"/>
<gene>
    <name evidence="5" type="primary">ORF25</name>
</gene>
<evidence type="ECO:0000256" key="4">
    <source>
        <dbReference type="ARBA" id="ARBA00022844"/>
    </source>
</evidence>
<reference evidence="5" key="1">
    <citation type="submission" date="2019-10" db="EMBL/GenBank/DDBJ databases">
        <title>Otarine herpesvirus 4 in Northern fur seal genital swab.</title>
        <authorList>
            <person name="Deming A.C."/>
            <person name="Wellehan J.F.X."/>
            <person name="Gulland F.M.D."/>
        </authorList>
    </citation>
    <scope>NUCLEOTIDE SEQUENCE</scope>
    <source>
        <strain evidence="5">Cu11-001</strain>
    </source>
</reference>
<dbReference type="InterPro" id="IPR023233">
    <property type="entry name" value="Herpes_MCP_upper_sf"/>
</dbReference>
<organism evidence="5">
    <name type="scientific">Otarine gammaherpesvirus 4</name>
    <dbReference type="NCBI Taxonomy" id="2801541"/>
    <lineage>
        <taxon>Viruses</taxon>
        <taxon>Duplodnaviria</taxon>
        <taxon>Heunggongvirae</taxon>
        <taxon>Peploviricota</taxon>
        <taxon>Herviviricetes</taxon>
        <taxon>Herpesvirales</taxon>
        <taxon>Orthoherpesviridae</taxon>
        <taxon>Gammaherpesvirinae</taxon>
    </lineage>
</organism>
<keyword evidence="4" id="KW-0946">Virion</keyword>
<dbReference type="PRINTS" id="PR00235">
    <property type="entry name" value="HSVCAPSIDMCP"/>
</dbReference>
<evidence type="ECO:0000256" key="1">
    <source>
        <dbReference type="ARBA" id="ARBA00022561"/>
    </source>
</evidence>
<dbReference type="EMBL" id="MN545487">
    <property type="protein sequence ID" value="QRE02508.1"/>
    <property type="molecule type" value="Genomic_DNA"/>
</dbReference>
<dbReference type="GO" id="GO:0039622">
    <property type="term" value="C:T=16 icosahedral viral capsid"/>
    <property type="evidence" value="ECO:0007669"/>
    <property type="project" value="UniProtKB-KW"/>
</dbReference>
<dbReference type="SUPFAM" id="SSF103417">
    <property type="entry name" value="Major capsid protein VP5"/>
    <property type="match status" value="1"/>
</dbReference>
<keyword evidence="1" id="KW-0167">Capsid protein</keyword>
<dbReference type="Pfam" id="PF03122">
    <property type="entry name" value="Herpes_MCP"/>
    <property type="match status" value="1"/>
</dbReference>
<keyword evidence="2" id="KW-1048">Host nucleus</keyword>